<dbReference type="InterPro" id="IPR046041">
    <property type="entry name" value="DUF5999"/>
</dbReference>
<keyword evidence="3" id="KW-1185">Reference proteome</keyword>
<evidence type="ECO:0000313" key="2">
    <source>
        <dbReference type="EMBL" id="MBS2548099.1"/>
    </source>
</evidence>
<protein>
    <submittedName>
        <fullName evidence="2">Uncharacterized protein</fullName>
    </submittedName>
</protein>
<dbReference type="EMBL" id="JAAFYZ010000041">
    <property type="protein sequence ID" value="MBS2548099.1"/>
    <property type="molecule type" value="Genomic_DNA"/>
</dbReference>
<reference evidence="2 3" key="1">
    <citation type="submission" date="2020-02" db="EMBL/GenBank/DDBJ databases">
        <title>Acidophilic actinobacteria isolated from forest soil.</title>
        <authorList>
            <person name="Golinska P."/>
        </authorList>
    </citation>
    <scope>NUCLEOTIDE SEQUENCE [LARGE SCALE GENOMIC DNA]</scope>
    <source>
        <strain evidence="2 3">NL8</strain>
    </source>
</reference>
<proteinExistence type="predicted"/>
<evidence type="ECO:0000313" key="3">
    <source>
        <dbReference type="Proteomes" id="UP000730482"/>
    </source>
</evidence>
<dbReference type="Pfam" id="PF19462">
    <property type="entry name" value="DUF5999"/>
    <property type="match status" value="1"/>
</dbReference>
<accession>A0ABS5KPX9</accession>
<organism evidence="2 3">
    <name type="scientific">Catenulispora pinistramenti</name>
    <dbReference type="NCBI Taxonomy" id="2705254"/>
    <lineage>
        <taxon>Bacteria</taxon>
        <taxon>Bacillati</taxon>
        <taxon>Actinomycetota</taxon>
        <taxon>Actinomycetes</taxon>
        <taxon>Catenulisporales</taxon>
        <taxon>Catenulisporaceae</taxon>
        <taxon>Catenulispora</taxon>
    </lineage>
</organism>
<feature type="region of interest" description="Disordered" evidence="1">
    <location>
        <begin position="1"/>
        <end position="34"/>
    </location>
</feature>
<feature type="compositionally biased region" description="Basic and acidic residues" evidence="1">
    <location>
        <begin position="1"/>
        <end position="11"/>
    </location>
</feature>
<sequence>MIAMKDPEAARRGAVLPAQRTCEHQPPCPTADDSDREAAYLVASHPEQGWGLLCNGVVQFEDTGELLPDGRAVAPHRTS</sequence>
<evidence type="ECO:0000256" key="1">
    <source>
        <dbReference type="SAM" id="MobiDB-lite"/>
    </source>
</evidence>
<name>A0ABS5KPX9_9ACTN</name>
<gene>
    <name evidence="2" type="ORF">KGQ19_14625</name>
</gene>
<dbReference type="Proteomes" id="UP000730482">
    <property type="component" value="Unassembled WGS sequence"/>
</dbReference>
<comment type="caution">
    <text evidence="2">The sequence shown here is derived from an EMBL/GenBank/DDBJ whole genome shotgun (WGS) entry which is preliminary data.</text>
</comment>